<accession>A0A173ZL36</accession>
<dbReference type="GeneID" id="75077079"/>
<evidence type="ECO:0000313" key="3">
    <source>
        <dbReference type="EMBL" id="MZL34195.1"/>
    </source>
</evidence>
<sequence length="360" mass="41871">MQIGLECFLDEQLSSMIASENRHGDCEIQHKTDCIIYDTEEDHYLEEYLEEIMDAFTVAKHLKVAESDVRADYLKNFLSKWKVFSVTGDDIQQIITAICSERYQDEPELFDKKVTIREFFSADTMEQQCILKTYNWDDFCYNIKHVNRFHSQQVNFDQLENLLKNMVIDIPKGTLKLFRSRICDEDSYTSGYSTRKMGVPPVALTTAGRTNSEGIQCLYLAGDEETTFHEVRARDYDHVSVGEFIQTKDLRIVDLSLFDKIGPFSIPDFDMTWFAINIEIIRKIGDEVAKPMRRFDRALDYVPTQYICDYIKHLGYDGIKFKSTLVDGGTNYAIFNEKKFECTNVKVVQIGNIDYNWSPL</sequence>
<dbReference type="EMBL" id="WWVQ01000034">
    <property type="protein sequence ID" value="MZL34195.1"/>
    <property type="molecule type" value="Genomic_DNA"/>
</dbReference>
<name>A0A173ZL36_9FIRM</name>
<organism evidence="2 4">
    <name type="scientific">Blautia wexlerae</name>
    <dbReference type="NCBI Taxonomy" id="418240"/>
    <lineage>
        <taxon>Bacteria</taxon>
        <taxon>Bacillati</taxon>
        <taxon>Bacillota</taxon>
        <taxon>Clostridia</taxon>
        <taxon>Lachnospirales</taxon>
        <taxon>Lachnospiraceae</taxon>
        <taxon>Blautia</taxon>
    </lineage>
</organism>
<evidence type="ECO:0000313" key="4">
    <source>
        <dbReference type="Proteomes" id="UP000095431"/>
    </source>
</evidence>
<protein>
    <submittedName>
        <fullName evidence="2 3">RES domain</fullName>
    </submittedName>
</protein>
<evidence type="ECO:0000313" key="5">
    <source>
        <dbReference type="Proteomes" id="UP000477285"/>
    </source>
</evidence>
<evidence type="ECO:0000259" key="1">
    <source>
        <dbReference type="SMART" id="SM00953"/>
    </source>
</evidence>
<reference evidence="2 4" key="1">
    <citation type="submission" date="2015-09" db="EMBL/GenBank/DDBJ databases">
        <authorList>
            <consortium name="Pathogen Informatics"/>
        </authorList>
    </citation>
    <scope>NUCLEOTIDE SEQUENCE [LARGE SCALE GENOMIC DNA]</scope>
    <source>
        <strain evidence="2 4">2789STDY5834863</strain>
    </source>
</reference>
<gene>
    <name evidence="2" type="ORF">ERS852478_01006</name>
    <name evidence="3" type="ORF">GT728_13515</name>
</gene>
<dbReference type="Proteomes" id="UP000477285">
    <property type="component" value="Unassembled WGS sequence"/>
</dbReference>
<reference evidence="3 5" key="2">
    <citation type="journal article" date="2019" name="Nat. Med.">
        <title>A library of human gut bacterial isolates paired with longitudinal multiomics data enables mechanistic microbiome research.</title>
        <authorList>
            <person name="Poyet M."/>
            <person name="Groussin M."/>
            <person name="Gibbons S.M."/>
            <person name="Avila-Pacheco J."/>
            <person name="Jiang X."/>
            <person name="Kearney S.M."/>
            <person name="Perrotta A.R."/>
            <person name="Berdy B."/>
            <person name="Zhao S."/>
            <person name="Lieberman T.D."/>
            <person name="Swanson P.K."/>
            <person name="Smith M."/>
            <person name="Roesemann S."/>
            <person name="Alexander J.E."/>
            <person name="Rich S.A."/>
            <person name="Livny J."/>
            <person name="Vlamakis H."/>
            <person name="Clish C."/>
            <person name="Bullock K."/>
            <person name="Deik A."/>
            <person name="Scott J."/>
            <person name="Pierce K.A."/>
            <person name="Xavier R.J."/>
            <person name="Alm E.J."/>
        </authorList>
    </citation>
    <scope>NUCLEOTIDE SEQUENCE [LARGE SCALE GENOMIC DNA]</scope>
    <source>
        <strain evidence="3 5">BIOML-A1</strain>
    </source>
</reference>
<dbReference type="InterPro" id="IPR014914">
    <property type="entry name" value="RES_dom"/>
</dbReference>
<dbReference type="AlphaFoldDB" id="A0A173ZL36"/>
<dbReference type="Proteomes" id="UP000095431">
    <property type="component" value="Unassembled WGS sequence"/>
</dbReference>
<dbReference type="Pfam" id="PF08808">
    <property type="entry name" value="RES"/>
    <property type="match status" value="1"/>
</dbReference>
<dbReference type="eggNOG" id="ENOG502Z9NV">
    <property type="taxonomic scope" value="Bacteria"/>
</dbReference>
<dbReference type="SMART" id="SM00953">
    <property type="entry name" value="RES"/>
    <property type="match status" value="1"/>
</dbReference>
<feature type="domain" description="RES" evidence="1">
    <location>
        <begin position="193"/>
        <end position="346"/>
    </location>
</feature>
<evidence type="ECO:0000313" key="2">
    <source>
        <dbReference type="EMBL" id="CUN75938.1"/>
    </source>
</evidence>
<dbReference type="EMBL" id="CYZN01000005">
    <property type="protein sequence ID" value="CUN75938.1"/>
    <property type="molecule type" value="Genomic_DNA"/>
</dbReference>
<dbReference type="RefSeq" id="WP_008707124.1">
    <property type="nucleotide sequence ID" value="NZ_BTHH01000004.1"/>
</dbReference>
<proteinExistence type="predicted"/>